<evidence type="ECO:0000313" key="4">
    <source>
        <dbReference type="EMBL" id="GAA0142138.1"/>
    </source>
</evidence>
<dbReference type="AlphaFoldDB" id="A0AAV3NT79"/>
<dbReference type="PANTHER" id="PTHR12975:SF6">
    <property type="entry name" value="TRAFFICKING PROTEIN PARTICLE COMPLEX SUBUNIT 8"/>
    <property type="match status" value="1"/>
</dbReference>
<proteinExistence type="predicted"/>
<dbReference type="EMBL" id="BAABME010000367">
    <property type="protein sequence ID" value="GAA0142138.1"/>
    <property type="molecule type" value="Genomic_DNA"/>
</dbReference>
<evidence type="ECO:0000313" key="5">
    <source>
        <dbReference type="Proteomes" id="UP001454036"/>
    </source>
</evidence>
<dbReference type="Proteomes" id="UP001454036">
    <property type="component" value="Unassembled WGS sequence"/>
</dbReference>
<dbReference type="GO" id="GO:1990072">
    <property type="term" value="C:TRAPPIII protein complex"/>
    <property type="evidence" value="ECO:0007669"/>
    <property type="project" value="TreeGrafter"/>
</dbReference>
<dbReference type="InterPro" id="IPR057651">
    <property type="entry name" value="Ig_TPPC8_C"/>
</dbReference>
<sequence>MDRGESTLGAMVLDEITPVVMVLRTPGVEESCRKSHLSFIQMLTPFCDFHNIDVPVRTANDLPYRLRRFKLRLFYASDIRQPDVEVAKERLRQVITRAGEEDMDDLSSDPPEIESVLATSELECMPSWFQFFNKELVRTVSFSDHEAFDHPVACILAVSSKDEDPINKFIDLFNTSQLPSLLNDGAMDPKILKQYILVHDNLEGSSEKAAKILAQMKSTFGPTDCQLLCINSSEDGFPQSQDNPWGSHQTDSSQSQHSGCFLSLEDVDELKTSMKDLTSKQIIPHMEQKIRVLNQQVSATRRGLRNQIKNLWWRKGKDDPPDNPTGSTYTFSSSESQIRVLGDYAFMLRDYELALSNYRLLSTDFKLDKAWKRYAGVQEMMGLAYFMLDQSRKDAENCMENAFSTYLKIGSSGQRNATRCGLWWVEMLKASDQYKEAANVYFRITGEAPLHLAVMLEQASYCYLLSAPPMIRKYGFHLVLSGDLYKKCDQIKHAIRTYRSALSVFKGTTWSHIRDHVNFHIGKWYAALGMFDVAVKHMFEVLSCGHQSKATQELFLRDFFQIVKKTGKPFEVCKLQLPVINFSSLNVTFEDHRTYASPSAVNVKETLWNSLEEEMVPSLTSTKTNWLDLQSKILPKKYRESNISVAGESIRVNVEFRNPLQILVSVSSVSLICEHSVGSDTEVDSTSSLHQQSGEQLTDPNSSRKFSSGSSSLSLSEVDVFLKGGESLVVQLTVTPKVEGTLNIVGVKWKLSDYVSGFCNFEPEFVKKRAPKGRRRSKRSTFNNLKFLVIKSLPKVTGFLRDLPNTVYVGELQRLAIELRNPSEIPVKILKMRVSSPRFLNIGDREVLDMDFPSCLEKGLNTAENNKSAEARKTLDSLFLFPENTRISGEVPLCWPLWFRAATPGKVSLYISVYYEMDDVSSVMGYRTLRMHYNLEVLPSLDVSFHISPRPSKFQEFLLRMDVVNRTSSESFQVHQLSSAGEHWELSLLQPIDTSFHMEYLGAGQALSCFFKLQNCRTLVSAEKSPSEKAYVRLSLENSGALLDIHSSPLVVFHHQERSHQEVSDKDHQGSVDFILVSHKKDGSGKVPYSIFSHHACHCSLSSTSPIWWIMDGPRTVKHNFFTSLCEIQLRMTIYNSSDMIISVDVDTVDSITTPSSSISSASQNETGWHDLTVNDNKITTDIVGPRAGKSISPASVPPYIWSGLSSTRFKLKPLSSTEIPLCVSVFAPGTYDLSNYSLRWNLVYPNDQVDNAAALRSSSGTCSGHSYYVTVLQQE</sequence>
<keyword evidence="5" id="KW-1185">Reference proteome</keyword>
<reference evidence="4 5" key="1">
    <citation type="submission" date="2024-01" db="EMBL/GenBank/DDBJ databases">
        <title>The complete chloroplast genome sequence of Lithospermum erythrorhizon: insights into the phylogenetic relationship among Boraginaceae species and the maternal lineages of purple gromwells.</title>
        <authorList>
            <person name="Okada T."/>
            <person name="Watanabe K."/>
        </authorList>
    </citation>
    <scope>NUCLEOTIDE SEQUENCE [LARGE SCALE GENOMIC DNA]</scope>
</reference>
<feature type="domain" description="TPPC8 C-terminal Ig-like" evidence="2">
    <location>
        <begin position="1114"/>
        <end position="1238"/>
    </location>
</feature>
<dbReference type="Pfam" id="PF24545">
    <property type="entry name" value="Ig_TPPC8_1st"/>
    <property type="match status" value="1"/>
</dbReference>
<name>A0AAV3NT79_LITER</name>
<dbReference type="SUPFAM" id="SSF48452">
    <property type="entry name" value="TPR-like"/>
    <property type="match status" value="1"/>
</dbReference>
<dbReference type="PANTHER" id="PTHR12975">
    <property type="entry name" value="TRANSPORT PROTEIN TRAPP"/>
    <property type="match status" value="1"/>
</dbReference>
<dbReference type="Pfam" id="PF24542">
    <property type="entry name" value="Ig_TPPC8_C"/>
    <property type="match status" value="1"/>
</dbReference>
<dbReference type="Gene3D" id="1.25.40.10">
    <property type="entry name" value="Tetratricopeptide repeat domain"/>
    <property type="match status" value="1"/>
</dbReference>
<dbReference type="InterPro" id="IPR011990">
    <property type="entry name" value="TPR-like_helical_dom_sf"/>
</dbReference>
<feature type="compositionally biased region" description="Polar residues" evidence="1">
    <location>
        <begin position="684"/>
        <end position="701"/>
    </location>
</feature>
<dbReference type="InterPro" id="IPR058541">
    <property type="entry name" value="Ig_TPPC8_1st"/>
</dbReference>
<feature type="region of interest" description="Disordered" evidence="1">
    <location>
        <begin position="683"/>
        <end position="705"/>
    </location>
</feature>
<evidence type="ECO:0000259" key="2">
    <source>
        <dbReference type="Pfam" id="PF24542"/>
    </source>
</evidence>
<protein>
    <recommendedName>
        <fullName evidence="6">Trafficking protein particle complex subunit 8</fullName>
    </recommendedName>
</protein>
<evidence type="ECO:0008006" key="6">
    <source>
        <dbReference type="Google" id="ProtNLM"/>
    </source>
</evidence>
<evidence type="ECO:0000259" key="3">
    <source>
        <dbReference type="Pfam" id="PF24545"/>
    </source>
</evidence>
<comment type="caution">
    <text evidence="4">The sequence shown here is derived from an EMBL/GenBank/DDBJ whole genome shotgun (WGS) entry which is preliminary data.</text>
</comment>
<dbReference type="Pfam" id="PF12739">
    <property type="entry name" value="TRAPPC-Trs85"/>
    <property type="match status" value="1"/>
</dbReference>
<evidence type="ECO:0000256" key="1">
    <source>
        <dbReference type="SAM" id="MobiDB-lite"/>
    </source>
</evidence>
<gene>
    <name evidence="4" type="ORF">LIER_03102</name>
</gene>
<feature type="domain" description="TPPC8 first Ig-like" evidence="3">
    <location>
        <begin position="605"/>
        <end position="754"/>
    </location>
</feature>
<dbReference type="InterPro" id="IPR024420">
    <property type="entry name" value="TRAPP_III_complex_Trs85"/>
</dbReference>
<organism evidence="4 5">
    <name type="scientific">Lithospermum erythrorhizon</name>
    <name type="common">Purple gromwell</name>
    <name type="synonym">Lithospermum officinale var. erythrorhizon</name>
    <dbReference type="NCBI Taxonomy" id="34254"/>
    <lineage>
        <taxon>Eukaryota</taxon>
        <taxon>Viridiplantae</taxon>
        <taxon>Streptophyta</taxon>
        <taxon>Embryophyta</taxon>
        <taxon>Tracheophyta</taxon>
        <taxon>Spermatophyta</taxon>
        <taxon>Magnoliopsida</taxon>
        <taxon>eudicotyledons</taxon>
        <taxon>Gunneridae</taxon>
        <taxon>Pentapetalae</taxon>
        <taxon>asterids</taxon>
        <taxon>lamiids</taxon>
        <taxon>Boraginales</taxon>
        <taxon>Boraginaceae</taxon>
        <taxon>Boraginoideae</taxon>
        <taxon>Lithospermeae</taxon>
        <taxon>Lithospermum</taxon>
    </lineage>
</organism>
<accession>A0AAV3NT79</accession>